<dbReference type="Proteomes" id="UP000785679">
    <property type="component" value="Unassembled WGS sequence"/>
</dbReference>
<accession>A0A8J8SZH8</accession>
<name>A0A8J8SZH8_HALGN</name>
<organism evidence="1 2">
    <name type="scientific">Halteria grandinella</name>
    <dbReference type="NCBI Taxonomy" id="5974"/>
    <lineage>
        <taxon>Eukaryota</taxon>
        <taxon>Sar</taxon>
        <taxon>Alveolata</taxon>
        <taxon>Ciliophora</taxon>
        <taxon>Intramacronucleata</taxon>
        <taxon>Spirotrichea</taxon>
        <taxon>Stichotrichia</taxon>
        <taxon>Sporadotrichida</taxon>
        <taxon>Halteriidae</taxon>
        <taxon>Halteria</taxon>
    </lineage>
</organism>
<proteinExistence type="predicted"/>
<sequence>MGVNGIYWSKLKITTTIVAKIMLDCIMRLTTDANSKVQIFLRSDQSLINFLLRPYFWMFQPFIYSSLCQ</sequence>
<evidence type="ECO:0000313" key="1">
    <source>
        <dbReference type="EMBL" id="TNV75993.1"/>
    </source>
</evidence>
<reference evidence="1" key="1">
    <citation type="submission" date="2019-06" db="EMBL/GenBank/DDBJ databases">
        <authorList>
            <person name="Zheng W."/>
        </authorList>
    </citation>
    <scope>NUCLEOTIDE SEQUENCE</scope>
    <source>
        <strain evidence="1">QDHG01</strain>
    </source>
</reference>
<dbReference type="EMBL" id="RRYP01014410">
    <property type="protein sequence ID" value="TNV75993.1"/>
    <property type="molecule type" value="Genomic_DNA"/>
</dbReference>
<evidence type="ECO:0000313" key="2">
    <source>
        <dbReference type="Proteomes" id="UP000785679"/>
    </source>
</evidence>
<dbReference type="AlphaFoldDB" id="A0A8J8SZH8"/>
<comment type="caution">
    <text evidence="1">The sequence shown here is derived from an EMBL/GenBank/DDBJ whole genome shotgun (WGS) entry which is preliminary data.</text>
</comment>
<keyword evidence="2" id="KW-1185">Reference proteome</keyword>
<gene>
    <name evidence="1" type="ORF">FGO68_gene10276</name>
</gene>
<protein>
    <submittedName>
        <fullName evidence="1">Uncharacterized protein</fullName>
    </submittedName>
</protein>